<dbReference type="AlphaFoldDB" id="A0A540X1P1"/>
<accession>A0A540X1P1</accession>
<dbReference type="OrthoDB" id="5504431at2"/>
<dbReference type="RefSeq" id="WP_141643181.1">
    <property type="nucleotide sequence ID" value="NZ_VIFM01000050.1"/>
</dbReference>
<evidence type="ECO:0000313" key="1">
    <source>
        <dbReference type="EMBL" id="TQF15140.1"/>
    </source>
</evidence>
<name>A0A540X1P1_9BACT</name>
<keyword evidence="2" id="KW-1185">Reference proteome</keyword>
<dbReference type="EMBL" id="VIFM01000050">
    <property type="protein sequence ID" value="TQF15140.1"/>
    <property type="molecule type" value="Genomic_DNA"/>
</dbReference>
<gene>
    <name evidence="1" type="ORF">FJV41_15115</name>
</gene>
<dbReference type="Proteomes" id="UP000315369">
    <property type="component" value="Unassembled WGS sequence"/>
</dbReference>
<evidence type="ECO:0008006" key="3">
    <source>
        <dbReference type="Google" id="ProtNLM"/>
    </source>
</evidence>
<dbReference type="PROSITE" id="PS51257">
    <property type="entry name" value="PROKAR_LIPOPROTEIN"/>
    <property type="match status" value="1"/>
</dbReference>
<organism evidence="1 2">
    <name type="scientific">Myxococcus llanfairpwllgwyngyllgogerychwyrndrobwllllantysiliogogogochensis</name>
    <dbReference type="NCBI Taxonomy" id="2590453"/>
    <lineage>
        <taxon>Bacteria</taxon>
        <taxon>Pseudomonadati</taxon>
        <taxon>Myxococcota</taxon>
        <taxon>Myxococcia</taxon>
        <taxon>Myxococcales</taxon>
        <taxon>Cystobacterineae</taxon>
        <taxon>Myxococcaceae</taxon>
        <taxon>Myxococcus</taxon>
    </lineage>
</organism>
<comment type="caution">
    <text evidence="1">The sequence shown here is derived from an EMBL/GenBank/DDBJ whole genome shotgun (WGS) entry which is preliminary data.</text>
</comment>
<sequence length="391" mass="41140">MKSINGWWGAVLVSGLIGCGQEAHEPAPEQAEIRAAEQEARFLTPPAGCTEVTVGELFNGIELTPVQYERQPTFRGDLSNIGGAQRDEVRIRLDMNTQPGLYDLSQGGANTFTCEQCVFGYQDMGTTAQKLFVADSGALLLALQVSPQQTVGALSNVVLRESVLATPTSGPYTGSSVVSGGECRWIRFATWNTVRPGGCDPREGSLTSNLPDTACVADDYAATDGTLQRALGTKTQGEACTATSAESEYALTTTDCEQGFACTDLLSENAQCLKTCDFMAPTPGCPTGTVCGVYGLCIEQSVLEPIGFAFDTALIGEACTSSSFTEFCGVEGARGTCFDADGAAGLAVATCHRYARARSECGAGEELGYIYYPLSGGGGDRGYGFCYFDGR</sequence>
<evidence type="ECO:0000313" key="2">
    <source>
        <dbReference type="Proteomes" id="UP000315369"/>
    </source>
</evidence>
<protein>
    <recommendedName>
        <fullName evidence="3">Lipoprotein</fullName>
    </recommendedName>
</protein>
<proteinExistence type="predicted"/>
<reference evidence="1 2" key="1">
    <citation type="submission" date="2019-06" db="EMBL/GenBank/DDBJ databases">
        <authorList>
            <person name="Livingstone P."/>
            <person name="Whitworth D."/>
        </authorList>
    </citation>
    <scope>NUCLEOTIDE SEQUENCE [LARGE SCALE GENOMIC DNA]</scope>
    <source>
        <strain evidence="1 2">AM401</strain>
    </source>
</reference>